<comment type="caution">
    <text evidence="1">The sequence shown here is derived from an EMBL/GenBank/DDBJ whole genome shotgun (WGS) entry which is preliminary data.</text>
</comment>
<evidence type="ECO:0000313" key="2">
    <source>
        <dbReference type="Proteomes" id="UP000823388"/>
    </source>
</evidence>
<name>A0A8T0SLN2_PANVG</name>
<organism evidence="1 2">
    <name type="scientific">Panicum virgatum</name>
    <name type="common">Blackwell switchgrass</name>
    <dbReference type="NCBI Taxonomy" id="38727"/>
    <lineage>
        <taxon>Eukaryota</taxon>
        <taxon>Viridiplantae</taxon>
        <taxon>Streptophyta</taxon>
        <taxon>Embryophyta</taxon>
        <taxon>Tracheophyta</taxon>
        <taxon>Spermatophyta</taxon>
        <taxon>Magnoliopsida</taxon>
        <taxon>Liliopsida</taxon>
        <taxon>Poales</taxon>
        <taxon>Poaceae</taxon>
        <taxon>PACMAD clade</taxon>
        <taxon>Panicoideae</taxon>
        <taxon>Panicodae</taxon>
        <taxon>Paniceae</taxon>
        <taxon>Panicinae</taxon>
        <taxon>Panicum</taxon>
        <taxon>Panicum sect. Hiantes</taxon>
    </lineage>
</organism>
<reference evidence="1" key="1">
    <citation type="submission" date="2020-05" db="EMBL/GenBank/DDBJ databases">
        <title>WGS assembly of Panicum virgatum.</title>
        <authorList>
            <person name="Lovell J.T."/>
            <person name="Jenkins J."/>
            <person name="Shu S."/>
            <person name="Juenger T.E."/>
            <person name="Schmutz J."/>
        </authorList>
    </citation>
    <scope>NUCLEOTIDE SEQUENCE</scope>
    <source>
        <strain evidence="1">AP13</strain>
    </source>
</reference>
<dbReference type="EMBL" id="CM029045">
    <property type="protein sequence ID" value="KAG2599471.1"/>
    <property type="molecule type" value="Genomic_DNA"/>
</dbReference>
<sequence length="148" mass="15726">VILPAALRDSEKRADFPLYPLAPSPLPPPPTPIRLLPQDPLLPRYLAAAPLPPVPPLGAPLLALPPLSRRRSASRVGSRATGALHACPCIPRVVLAPLVQLGPCTAPRWPAAARICAAARGITPLMPMSQELPPARFASLPWSSWMCI</sequence>
<keyword evidence="2" id="KW-1185">Reference proteome</keyword>
<proteinExistence type="predicted"/>
<accession>A0A8T0SLN2</accession>
<gene>
    <name evidence="1" type="ORF">PVAP13_5KG442007</name>
</gene>
<dbReference type="AlphaFoldDB" id="A0A8T0SLN2"/>
<dbReference type="Proteomes" id="UP000823388">
    <property type="component" value="Chromosome 5K"/>
</dbReference>
<feature type="non-terminal residue" evidence="1">
    <location>
        <position position="1"/>
    </location>
</feature>
<protein>
    <submittedName>
        <fullName evidence="1">Uncharacterized protein</fullName>
    </submittedName>
</protein>
<evidence type="ECO:0000313" key="1">
    <source>
        <dbReference type="EMBL" id="KAG2599471.1"/>
    </source>
</evidence>